<proteinExistence type="predicted"/>
<dbReference type="EMBL" id="AGCT01034284">
    <property type="protein sequence ID" value="KYP77809.1"/>
    <property type="molecule type" value="Genomic_DNA"/>
</dbReference>
<comment type="caution">
    <text evidence="2">The sequence shown here is derived from an EMBL/GenBank/DDBJ whole genome shotgun (WGS) entry which is preliminary data.</text>
</comment>
<evidence type="ECO:0000256" key="1">
    <source>
        <dbReference type="SAM" id="Phobius"/>
    </source>
</evidence>
<sequence length="89" mass="10426">MKTYFTFQDLWDTIEEGFPTPEDTSSLTVANSTCNFELLNMKESETVKDYYSKIKEIVNQMPVIHILTNLNFLNLIIPYFYFQGSLIIN</sequence>
<keyword evidence="1" id="KW-0812">Transmembrane</keyword>
<evidence type="ECO:0000313" key="2">
    <source>
        <dbReference type="EMBL" id="KYP77809.1"/>
    </source>
</evidence>
<dbReference type="AlphaFoldDB" id="A0A151UEW8"/>
<keyword evidence="3" id="KW-1185">Reference proteome</keyword>
<feature type="transmembrane region" description="Helical" evidence="1">
    <location>
        <begin position="63"/>
        <end position="82"/>
    </location>
</feature>
<accession>A0A151UEW8</accession>
<gene>
    <name evidence="2" type="ORF">KK1_049248</name>
</gene>
<evidence type="ECO:0000313" key="3">
    <source>
        <dbReference type="Proteomes" id="UP000075243"/>
    </source>
</evidence>
<keyword evidence="1" id="KW-1133">Transmembrane helix</keyword>
<organism evidence="2 3">
    <name type="scientific">Cajanus cajan</name>
    <name type="common">Pigeon pea</name>
    <name type="synonym">Cajanus indicus</name>
    <dbReference type="NCBI Taxonomy" id="3821"/>
    <lineage>
        <taxon>Eukaryota</taxon>
        <taxon>Viridiplantae</taxon>
        <taxon>Streptophyta</taxon>
        <taxon>Embryophyta</taxon>
        <taxon>Tracheophyta</taxon>
        <taxon>Spermatophyta</taxon>
        <taxon>Magnoliopsida</taxon>
        <taxon>eudicotyledons</taxon>
        <taxon>Gunneridae</taxon>
        <taxon>Pentapetalae</taxon>
        <taxon>rosids</taxon>
        <taxon>fabids</taxon>
        <taxon>Fabales</taxon>
        <taxon>Fabaceae</taxon>
        <taxon>Papilionoideae</taxon>
        <taxon>50 kb inversion clade</taxon>
        <taxon>NPAAA clade</taxon>
        <taxon>indigoferoid/millettioid clade</taxon>
        <taxon>Phaseoleae</taxon>
        <taxon>Cajanus</taxon>
    </lineage>
</organism>
<dbReference type="Proteomes" id="UP000075243">
    <property type="component" value="Unassembled WGS sequence"/>
</dbReference>
<name>A0A151UEW8_CAJCA</name>
<reference evidence="2" key="1">
    <citation type="journal article" date="2012" name="Nat. Biotechnol.">
        <title>Draft genome sequence of pigeonpea (Cajanus cajan), an orphan legume crop of resource-poor farmers.</title>
        <authorList>
            <person name="Varshney R.K."/>
            <person name="Chen W."/>
            <person name="Li Y."/>
            <person name="Bharti A.K."/>
            <person name="Saxena R.K."/>
            <person name="Schlueter J.A."/>
            <person name="Donoghue M.T."/>
            <person name="Azam S."/>
            <person name="Fan G."/>
            <person name="Whaley A.M."/>
            <person name="Farmer A.D."/>
            <person name="Sheridan J."/>
            <person name="Iwata A."/>
            <person name="Tuteja R."/>
            <person name="Penmetsa R.V."/>
            <person name="Wu W."/>
            <person name="Upadhyaya H.D."/>
            <person name="Yang S.P."/>
            <person name="Shah T."/>
            <person name="Saxena K.B."/>
            <person name="Michael T."/>
            <person name="McCombie W.R."/>
            <person name="Yang B."/>
            <person name="Zhang G."/>
            <person name="Yang H."/>
            <person name="Wang J."/>
            <person name="Spillane C."/>
            <person name="Cook D.R."/>
            <person name="May G.D."/>
            <person name="Xu X."/>
            <person name="Jackson S.A."/>
        </authorList>
    </citation>
    <scope>NUCLEOTIDE SEQUENCE [LARGE SCALE GENOMIC DNA]</scope>
</reference>
<keyword evidence="1" id="KW-0472">Membrane</keyword>
<protein>
    <submittedName>
        <fullName evidence="2">Uncharacterized protein</fullName>
    </submittedName>
</protein>
<dbReference type="Gramene" id="C.cajan_46885.t">
    <property type="protein sequence ID" value="C.cajan_46885.t"/>
    <property type="gene ID" value="C.cajan_46885"/>
</dbReference>